<evidence type="ECO:0000256" key="1">
    <source>
        <dbReference type="SAM" id="SignalP"/>
    </source>
</evidence>
<gene>
    <name evidence="2" type="ORF">SAMN06295987_10361</name>
</gene>
<sequence length="314" mass="34174">MKSLFLLTAISTLSITLASGSAVLAQSTPPGLSDLVGARGAGGESQLEARGYQHVSTQTGTDRKWSYWWNPRLQQCISVSTVDGHYASIVSTLPADCGRSGGSDAGHNDVPQVMVGRNGQGEVIFKGNNCVAYYDAYGRRSKALPACSGGQISHADEAMMRYRREQGMDGPAADHSPDHPGHGAGVIRLTCFGEGHRPQARTYPILRWDRRDHEFDTDYATIMSKREFDTMVQIDIRGSTGNIWLPKSLIPPVHSGGDHGWWELRNLAVTGSQITGSYKLNGLNKPKVTIDRRRDRISIKGQRDFKGTCEASGG</sequence>
<keyword evidence="3" id="KW-1185">Reference proteome</keyword>
<dbReference type="EMBL" id="FVZE01000003">
    <property type="protein sequence ID" value="SLJ99230.1"/>
    <property type="molecule type" value="Genomic_DNA"/>
</dbReference>
<dbReference type="RefSeq" id="WP_245829039.1">
    <property type="nucleotide sequence ID" value="NZ_FVZE01000003.1"/>
</dbReference>
<name>A0A1U6HTV5_9SPHN</name>
<evidence type="ECO:0000313" key="2">
    <source>
        <dbReference type="EMBL" id="SLJ99230.1"/>
    </source>
</evidence>
<keyword evidence="1" id="KW-0732">Signal</keyword>
<dbReference type="AlphaFoldDB" id="A0A1U6HTV5"/>
<protein>
    <submittedName>
        <fullName evidence="2">Uncharacterized protein</fullName>
    </submittedName>
</protein>
<reference evidence="3" key="1">
    <citation type="submission" date="2017-02" db="EMBL/GenBank/DDBJ databases">
        <authorList>
            <person name="Varghese N."/>
            <person name="Submissions S."/>
        </authorList>
    </citation>
    <scope>NUCLEOTIDE SEQUENCE [LARGE SCALE GENOMIC DNA]</scope>
    <source>
        <strain evidence="3">SM117</strain>
    </source>
</reference>
<dbReference type="STRING" id="428990.SAMN06295987_10361"/>
<feature type="signal peptide" evidence="1">
    <location>
        <begin position="1"/>
        <end position="18"/>
    </location>
</feature>
<feature type="chain" id="PRO_5013182751" evidence="1">
    <location>
        <begin position="19"/>
        <end position="314"/>
    </location>
</feature>
<organism evidence="2 3">
    <name type="scientific">Novosphingobium mathurense</name>
    <dbReference type="NCBI Taxonomy" id="428990"/>
    <lineage>
        <taxon>Bacteria</taxon>
        <taxon>Pseudomonadati</taxon>
        <taxon>Pseudomonadota</taxon>
        <taxon>Alphaproteobacteria</taxon>
        <taxon>Sphingomonadales</taxon>
        <taxon>Sphingomonadaceae</taxon>
        <taxon>Novosphingobium</taxon>
    </lineage>
</organism>
<proteinExistence type="predicted"/>
<evidence type="ECO:0000313" key="3">
    <source>
        <dbReference type="Proteomes" id="UP000190989"/>
    </source>
</evidence>
<dbReference type="Proteomes" id="UP000190989">
    <property type="component" value="Unassembled WGS sequence"/>
</dbReference>
<accession>A0A1U6HTV5</accession>